<protein>
    <submittedName>
        <fullName evidence="1">Uncharacterized protein</fullName>
    </submittedName>
</protein>
<accession>A4X6C7</accession>
<proteinExistence type="predicted"/>
<dbReference type="AlphaFoldDB" id="A4X6C7"/>
<reference evidence="2" key="1">
    <citation type="journal article" date="2007" name="Proc. Natl. Acad. Sci. U.S.A.">
        <title>Genome sequencing reveals complex secondary metabolome in the marine actinomycete Salinispora tropica.</title>
        <authorList>
            <person name="Udwary D.W."/>
            <person name="Zeigler L."/>
            <person name="Asolkar R.N."/>
            <person name="Singan V."/>
            <person name="Lapidus A."/>
            <person name="Fenical W."/>
            <person name="Jensen P.R."/>
            <person name="Moore B.S."/>
        </authorList>
    </citation>
    <scope>NUCLEOTIDE SEQUENCE [LARGE SCALE GENOMIC DNA]</scope>
    <source>
        <strain evidence="2">ATCC BAA-916 / DSM 44818 / CNB-440</strain>
    </source>
</reference>
<gene>
    <name evidence="1" type="ordered locus">Strop_1971</name>
</gene>
<dbReference type="EMBL" id="CP000667">
    <property type="protein sequence ID" value="ABP54427.1"/>
    <property type="molecule type" value="Genomic_DNA"/>
</dbReference>
<name>A4X6C7_SALTO</name>
<evidence type="ECO:0000313" key="2">
    <source>
        <dbReference type="Proteomes" id="UP000000235"/>
    </source>
</evidence>
<organism evidence="1 2">
    <name type="scientific">Salinispora tropica (strain ATCC BAA-916 / DSM 44818 / JCM 13857 / NBRC 105044 / CNB-440)</name>
    <dbReference type="NCBI Taxonomy" id="369723"/>
    <lineage>
        <taxon>Bacteria</taxon>
        <taxon>Bacillati</taxon>
        <taxon>Actinomycetota</taxon>
        <taxon>Actinomycetes</taxon>
        <taxon>Micromonosporales</taxon>
        <taxon>Micromonosporaceae</taxon>
        <taxon>Salinispora</taxon>
    </lineage>
</organism>
<evidence type="ECO:0000313" key="1">
    <source>
        <dbReference type="EMBL" id="ABP54427.1"/>
    </source>
</evidence>
<dbReference type="Proteomes" id="UP000000235">
    <property type="component" value="Chromosome"/>
</dbReference>
<dbReference type="HOGENOM" id="CLU_2304044_0_0_11"/>
<dbReference type="KEGG" id="stp:Strop_1971"/>
<sequence length="100" mass="10301">MKAEASSPCTWGCSAGDGDRCPVGTVLPTHVGVPWSWMSSPAGLLPTTTQVTVITTVLGCVPETAEHLAAAAGGTSALDESFWGIAEAVDARPPDMFRNQ</sequence>
<keyword evidence="2" id="KW-1185">Reference proteome</keyword>